<protein>
    <submittedName>
        <fullName evidence="1">Uncharacterized protein</fullName>
    </submittedName>
</protein>
<keyword evidence="2" id="KW-1185">Reference proteome</keyword>
<dbReference type="AlphaFoldDB" id="A0A9Q1R9C7"/>
<dbReference type="OrthoDB" id="10658727at2759"/>
<dbReference type="EMBL" id="JAJAGQ010000013">
    <property type="protein sequence ID" value="KAJ8545687.1"/>
    <property type="molecule type" value="Genomic_DNA"/>
</dbReference>
<accession>A0A9Q1R9C7</accession>
<comment type="caution">
    <text evidence="1">The sequence shown here is derived from an EMBL/GenBank/DDBJ whole genome shotgun (WGS) entry which is preliminary data.</text>
</comment>
<sequence>MVGKVIAQKYFIFRCARVPYCPDITLDSVSVMVVFGITARLAGENIEERASRSNQTPKCCFQSIFKAVKQDRYCSLLIHLLQRRNYSFGVPLDLLDERVTGQLTPWKPRVVPLLQDDN</sequence>
<evidence type="ECO:0000313" key="1">
    <source>
        <dbReference type="EMBL" id="KAJ8545687.1"/>
    </source>
</evidence>
<organism evidence="1 2">
    <name type="scientific">Anisodus acutangulus</name>
    <dbReference type="NCBI Taxonomy" id="402998"/>
    <lineage>
        <taxon>Eukaryota</taxon>
        <taxon>Viridiplantae</taxon>
        <taxon>Streptophyta</taxon>
        <taxon>Embryophyta</taxon>
        <taxon>Tracheophyta</taxon>
        <taxon>Spermatophyta</taxon>
        <taxon>Magnoliopsida</taxon>
        <taxon>eudicotyledons</taxon>
        <taxon>Gunneridae</taxon>
        <taxon>Pentapetalae</taxon>
        <taxon>asterids</taxon>
        <taxon>lamiids</taxon>
        <taxon>Solanales</taxon>
        <taxon>Solanaceae</taxon>
        <taxon>Solanoideae</taxon>
        <taxon>Hyoscyameae</taxon>
        <taxon>Anisodus</taxon>
    </lineage>
</organism>
<evidence type="ECO:0000313" key="2">
    <source>
        <dbReference type="Proteomes" id="UP001152561"/>
    </source>
</evidence>
<name>A0A9Q1R9C7_9SOLA</name>
<reference evidence="2" key="1">
    <citation type="journal article" date="2023" name="Proc. Natl. Acad. Sci. U.S.A.">
        <title>Genomic and structural basis for evolution of tropane alkaloid biosynthesis.</title>
        <authorList>
            <person name="Wanga Y.-J."/>
            <person name="Taina T."/>
            <person name="Yua J.-Y."/>
            <person name="Lia J."/>
            <person name="Xua B."/>
            <person name="Chenc J."/>
            <person name="D'Auriad J.C."/>
            <person name="Huanga J.-P."/>
            <person name="Huanga S.-X."/>
        </authorList>
    </citation>
    <scope>NUCLEOTIDE SEQUENCE [LARGE SCALE GENOMIC DNA]</scope>
    <source>
        <strain evidence="2">cv. KIB-2019</strain>
    </source>
</reference>
<gene>
    <name evidence="1" type="ORF">K7X08_018270</name>
</gene>
<proteinExistence type="predicted"/>
<dbReference type="Proteomes" id="UP001152561">
    <property type="component" value="Unassembled WGS sequence"/>
</dbReference>